<dbReference type="InterPro" id="IPR036020">
    <property type="entry name" value="WW_dom_sf"/>
</dbReference>
<dbReference type="SUPFAM" id="SSF51045">
    <property type="entry name" value="WW domain"/>
    <property type="match status" value="1"/>
</dbReference>
<evidence type="ECO:0000256" key="4">
    <source>
        <dbReference type="ARBA" id="ARBA00022782"/>
    </source>
</evidence>
<dbReference type="SMART" id="SM00456">
    <property type="entry name" value="WW"/>
    <property type="match status" value="1"/>
</dbReference>
<dbReference type="STRING" id="218851.A0A2G5CEX1"/>
<dbReference type="InterPro" id="IPR012677">
    <property type="entry name" value="Nucleotide-bd_a/b_plait_sf"/>
</dbReference>
<gene>
    <name evidence="13" type="ORF">AQUCO_06000037v1</name>
</gene>
<dbReference type="Pfam" id="PF00076">
    <property type="entry name" value="RRM_1"/>
    <property type="match status" value="2"/>
</dbReference>
<feature type="region of interest" description="Disordered" evidence="10">
    <location>
        <begin position="570"/>
        <end position="592"/>
    </location>
</feature>
<feature type="compositionally biased region" description="Gly residues" evidence="10">
    <location>
        <begin position="377"/>
        <end position="391"/>
    </location>
</feature>
<feature type="region of interest" description="Disordered" evidence="10">
    <location>
        <begin position="291"/>
        <end position="339"/>
    </location>
</feature>
<dbReference type="PROSITE" id="PS50020">
    <property type="entry name" value="WW_DOMAIN_2"/>
    <property type="match status" value="1"/>
</dbReference>
<keyword evidence="6" id="KW-0287">Flowering</keyword>
<keyword evidence="5 9" id="KW-0694">RNA-binding</keyword>
<feature type="compositionally biased region" description="Gly residues" evidence="10">
    <location>
        <begin position="22"/>
        <end position="32"/>
    </location>
</feature>
<evidence type="ECO:0000256" key="7">
    <source>
        <dbReference type="ARBA" id="ARBA00023242"/>
    </source>
</evidence>
<feature type="compositionally biased region" description="Polar residues" evidence="10">
    <location>
        <begin position="437"/>
        <end position="485"/>
    </location>
</feature>
<accession>A0A2G5CEX1</accession>
<dbReference type="GO" id="GO:1990904">
    <property type="term" value="C:ribonucleoprotein complex"/>
    <property type="evidence" value="ECO:0007669"/>
    <property type="project" value="InterPro"/>
</dbReference>
<sequence length="782" mass="83809">MPSSRSYDNHHRNPNHHHHRGGSGGGGGGFSGGRSHQPFDSPPPNYPSGGGGGGGSGFRPIGGGGGGFRPIGGGGGAFRPMGGSGGDYPIPPPHAGQKRGYPFSGRGNSPPDGTDGSSFAKLFVGSVPKTATEEEIRPLFEEHGDVIEVALLKDKRTGQQQGCCFIKFATSEDADRAIGALHNKYTLPGGFGPIQVRYADGERERLGAVEHKLFVGSMNKQATEKEIEEIFSPYGRVEDVYIMRDEVKQSRGCGFVKFSHRDMAAAAIAALNGIYVMRGCEQALTVRFADPKRPRGGESRGGVPAFGGPGVGPRSQSFSGPRPPPYLGEPLGGHAPPNAWHPMSPQGVGPSPQANAHGFASNTVRGGVAPVPSTMGGPMGAHGGPMNGVHGGHPLPVSSFQQNSEPSLSQAPPVGQQVSPMQKPLQSPQQMLPPFHLQNQHMPGSYSQKETPPVSIQQTGQLQKPSAASQSSFNQMMPSQPSFGLNGQVPVSQSQVQQIGSTGSAPHVPLNFQRQGLSAPASQQQSLQSLQQPPTQLAQVLSQQTQALQASYQSSQQAFSQLQQQLHLIQQSSQNSGQHQALPVNKQQSPWTGTIPHTGASTPAIAPTVVVPSTSSATAAPMPTIAPLTCNWTEHSSPEGYKYYYNSVTAESRWEKPEELALFEQQQQQQQIPQQQIQQQQKPPVQHQPQSQTHTHPQNQSSQQVSQAQHIQLQTQIHNQQQQFQLQRALNSVDLGYPQPQPMAGLGIDPTRFQQGPQAAQEWMWKNKPAGSFNFIYLYMYD</sequence>
<keyword evidence="2" id="KW-0217">Developmental protein</keyword>
<dbReference type="Gene3D" id="3.30.70.330">
    <property type="match status" value="2"/>
</dbReference>
<dbReference type="InParanoid" id="A0A2G5CEX1"/>
<proteinExistence type="predicted"/>
<dbReference type="GO" id="GO:0030154">
    <property type="term" value="P:cell differentiation"/>
    <property type="evidence" value="ECO:0007669"/>
    <property type="project" value="UniProtKB-KW"/>
</dbReference>
<dbReference type="PANTHER" id="PTHR24012">
    <property type="entry name" value="RNA BINDING PROTEIN"/>
    <property type="match status" value="1"/>
</dbReference>
<feature type="compositionally biased region" description="Basic residues" evidence="10">
    <location>
        <begin position="12"/>
        <end position="21"/>
    </location>
</feature>
<dbReference type="OrthoDB" id="410044at2759"/>
<dbReference type="Proteomes" id="UP000230069">
    <property type="component" value="Unassembled WGS sequence"/>
</dbReference>
<comment type="subcellular location">
    <subcellularLocation>
        <location evidence="1">Nucleus</location>
    </subcellularLocation>
</comment>
<evidence type="ECO:0000256" key="6">
    <source>
        <dbReference type="ARBA" id="ARBA00023089"/>
    </source>
</evidence>
<feature type="region of interest" description="Disordered" evidence="10">
    <location>
        <begin position="1"/>
        <end position="117"/>
    </location>
</feature>
<evidence type="ECO:0000256" key="1">
    <source>
        <dbReference type="ARBA" id="ARBA00004123"/>
    </source>
</evidence>
<dbReference type="PROSITE" id="PS50102">
    <property type="entry name" value="RRM"/>
    <property type="match status" value="2"/>
</dbReference>
<feature type="compositionally biased region" description="Low complexity" evidence="10">
    <location>
        <begin position="487"/>
        <end position="504"/>
    </location>
</feature>
<dbReference type="PROSITE" id="PS01159">
    <property type="entry name" value="WW_DOMAIN_1"/>
    <property type="match status" value="1"/>
</dbReference>
<keyword evidence="3" id="KW-0677">Repeat</keyword>
<dbReference type="Gene3D" id="2.20.70.10">
    <property type="match status" value="1"/>
</dbReference>
<dbReference type="FunCoup" id="A0A2G5CEX1">
    <property type="interactions" value="547"/>
</dbReference>
<dbReference type="EMBL" id="KZ305077">
    <property type="protein sequence ID" value="PIA29387.1"/>
    <property type="molecule type" value="Genomic_DNA"/>
</dbReference>
<dbReference type="Pfam" id="PF00397">
    <property type="entry name" value="WW"/>
    <property type="match status" value="1"/>
</dbReference>
<dbReference type="FunFam" id="3.30.70.330:FF:000374">
    <property type="entry name" value="Flowering time control protein FCA"/>
    <property type="match status" value="1"/>
</dbReference>
<feature type="compositionally biased region" description="Polar residues" evidence="10">
    <location>
        <begin position="575"/>
        <end position="592"/>
    </location>
</feature>
<feature type="region of interest" description="Disordered" evidence="10">
    <location>
        <begin position="664"/>
        <end position="713"/>
    </location>
</feature>
<keyword evidence="4" id="KW-0221">Differentiation</keyword>
<evidence type="ECO:0000256" key="9">
    <source>
        <dbReference type="PROSITE-ProRule" id="PRU00176"/>
    </source>
</evidence>
<feature type="domain" description="WW" evidence="11">
    <location>
        <begin position="626"/>
        <end position="659"/>
    </location>
</feature>
<evidence type="ECO:0000256" key="8">
    <source>
        <dbReference type="ARBA" id="ARBA00071861"/>
    </source>
</evidence>
<organism evidence="13 14">
    <name type="scientific">Aquilegia coerulea</name>
    <name type="common">Rocky mountain columbine</name>
    <dbReference type="NCBI Taxonomy" id="218851"/>
    <lineage>
        <taxon>Eukaryota</taxon>
        <taxon>Viridiplantae</taxon>
        <taxon>Streptophyta</taxon>
        <taxon>Embryophyta</taxon>
        <taxon>Tracheophyta</taxon>
        <taxon>Spermatophyta</taxon>
        <taxon>Magnoliopsida</taxon>
        <taxon>Ranunculales</taxon>
        <taxon>Ranunculaceae</taxon>
        <taxon>Thalictroideae</taxon>
        <taxon>Aquilegia</taxon>
    </lineage>
</organism>
<evidence type="ECO:0000256" key="3">
    <source>
        <dbReference type="ARBA" id="ARBA00022737"/>
    </source>
</evidence>
<evidence type="ECO:0000256" key="10">
    <source>
        <dbReference type="SAM" id="MobiDB-lite"/>
    </source>
</evidence>
<dbReference type="GO" id="GO:0009908">
    <property type="term" value="P:flower development"/>
    <property type="evidence" value="ECO:0007669"/>
    <property type="project" value="UniProtKB-KW"/>
</dbReference>
<feature type="compositionally biased region" description="Polar residues" evidence="10">
    <location>
        <begin position="398"/>
        <end position="430"/>
    </location>
</feature>
<dbReference type="CDD" id="cd00201">
    <property type="entry name" value="WW"/>
    <property type="match status" value="1"/>
</dbReference>
<evidence type="ECO:0000259" key="12">
    <source>
        <dbReference type="PROSITE" id="PS50102"/>
    </source>
</evidence>
<evidence type="ECO:0000313" key="13">
    <source>
        <dbReference type="EMBL" id="PIA29387.1"/>
    </source>
</evidence>
<feature type="domain" description="RRM" evidence="12">
    <location>
        <begin position="120"/>
        <end position="201"/>
    </location>
</feature>
<dbReference type="SMART" id="SM00360">
    <property type="entry name" value="RRM"/>
    <property type="match status" value="2"/>
</dbReference>
<keyword evidence="14" id="KW-1185">Reference proteome</keyword>
<feature type="compositionally biased region" description="Gly residues" evidence="10">
    <location>
        <begin position="48"/>
        <end position="86"/>
    </location>
</feature>
<keyword evidence="7" id="KW-0539">Nucleus</keyword>
<protein>
    <recommendedName>
        <fullName evidence="8">Flowering time control protein FCA</fullName>
    </recommendedName>
</protein>
<evidence type="ECO:0000259" key="11">
    <source>
        <dbReference type="PROSITE" id="PS50020"/>
    </source>
</evidence>
<dbReference type="SUPFAM" id="SSF54928">
    <property type="entry name" value="RNA-binding domain, RBD"/>
    <property type="match status" value="2"/>
</dbReference>
<dbReference type="InterPro" id="IPR035979">
    <property type="entry name" value="RBD_domain_sf"/>
</dbReference>
<evidence type="ECO:0000256" key="5">
    <source>
        <dbReference type="ARBA" id="ARBA00022884"/>
    </source>
</evidence>
<evidence type="ECO:0000313" key="14">
    <source>
        <dbReference type="Proteomes" id="UP000230069"/>
    </source>
</evidence>
<reference evidence="13 14" key="1">
    <citation type="submission" date="2017-09" db="EMBL/GenBank/DDBJ databases">
        <title>WGS assembly of Aquilegia coerulea Goldsmith.</title>
        <authorList>
            <person name="Hodges S."/>
            <person name="Kramer E."/>
            <person name="Nordborg M."/>
            <person name="Tomkins J."/>
            <person name="Borevitz J."/>
            <person name="Derieg N."/>
            <person name="Yan J."/>
            <person name="Mihaltcheva S."/>
            <person name="Hayes R.D."/>
            <person name="Rokhsar D."/>
        </authorList>
    </citation>
    <scope>NUCLEOTIDE SEQUENCE [LARGE SCALE GENOMIC DNA]</scope>
    <source>
        <strain evidence="14">cv. Goldsmith</strain>
    </source>
</reference>
<dbReference type="GO" id="GO:0003723">
    <property type="term" value="F:RNA binding"/>
    <property type="evidence" value="ECO:0007669"/>
    <property type="project" value="UniProtKB-UniRule"/>
</dbReference>
<dbReference type="InterPro" id="IPR000504">
    <property type="entry name" value="RRM_dom"/>
</dbReference>
<feature type="region of interest" description="Disordered" evidence="10">
    <location>
        <begin position="375"/>
        <end position="511"/>
    </location>
</feature>
<dbReference type="InterPro" id="IPR001202">
    <property type="entry name" value="WW_dom"/>
</dbReference>
<dbReference type="InterPro" id="IPR002343">
    <property type="entry name" value="Hud_Sxl_RNA"/>
</dbReference>
<feature type="compositionally biased region" description="Low complexity" evidence="10">
    <location>
        <begin position="665"/>
        <end position="713"/>
    </location>
</feature>
<evidence type="ECO:0000256" key="2">
    <source>
        <dbReference type="ARBA" id="ARBA00022473"/>
    </source>
</evidence>
<dbReference type="FunFam" id="3.30.70.330:FF:000332">
    <property type="entry name" value="flowering time control protein FCA isoform X2"/>
    <property type="match status" value="1"/>
</dbReference>
<feature type="domain" description="RRM" evidence="12">
    <location>
        <begin position="211"/>
        <end position="291"/>
    </location>
</feature>
<dbReference type="GO" id="GO:0005634">
    <property type="term" value="C:nucleus"/>
    <property type="evidence" value="ECO:0007669"/>
    <property type="project" value="UniProtKB-SubCell"/>
</dbReference>
<name>A0A2G5CEX1_AQUCA</name>
<dbReference type="PRINTS" id="PR00961">
    <property type="entry name" value="HUDSXLRNA"/>
</dbReference>
<dbReference type="AlphaFoldDB" id="A0A2G5CEX1"/>